<dbReference type="KEGG" id="part:PARC_a2913"/>
<protein>
    <submittedName>
        <fullName evidence="1">Uncharacterized protein</fullName>
    </submittedName>
</protein>
<evidence type="ECO:0000313" key="2">
    <source>
        <dbReference type="Proteomes" id="UP000016505"/>
    </source>
</evidence>
<sequence>MLLNYHKSAQLNKIIYNDMVTERDKINDFCCRVFKYLQAFYYN</sequence>
<dbReference type="Proteomes" id="UP000016505">
    <property type="component" value="Chromosome I"/>
</dbReference>
<name>A0A290S5K2_9GAMM</name>
<gene>
    <name evidence="1" type="ORF">PARC_a2913</name>
</gene>
<dbReference type="AlphaFoldDB" id="A0A290S5K2"/>
<reference evidence="1 2" key="1">
    <citation type="journal article" date="2012" name="J. Bacteriol.">
        <title>Genome sequences of type strains of seven species of the marine bacterium Pseudoalteromonas.</title>
        <authorList>
            <person name="Xie B.B."/>
            <person name="Shu Y.L."/>
            <person name="Qin Q.L."/>
            <person name="Rong J.C."/>
            <person name="Zhang X.Y."/>
            <person name="Chen X.L."/>
            <person name="Shi M."/>
            <person name="He H.L."/>
            <person name="Zhou B.C."/>
            <person name="Zhang Y.Z."/>
        </authorList>
    </citation>
    <scope>NUCLEOTIDE SEQUENCE [LARGE SCALE GENOMIC DNA]</scope>
    <source>
        <strain evidence="1 2">A 37-1-2</strain>
    </source>
</reference>
<accession>A0A290S5K2</accession>
<evidence type="ECO:0000313" key="1">
    <source>
        <dbReference type="EMBL" id="ATC87352.1"/>
    </source>
</evidence>
<proteinExistence type="predicted"/>
<organism evidence="1 2">
    <name type="scientific">Pseudoalteromonas arctica A 37-1-2</name>
    <dbReference type="NCBI Taxonomy" id="1117313"/>
    <lineage>
        <taxon>Bacteria</taxon>
        <taxon>Pseudomonadati</taxon>
        <taxon>Pseudomonadota</taxon>
        <taxon>Gammaproteobacteria</taxon>
        <taxon>Alteromonadales</taxon>
        <taxon>Pseudoalteromonadaceae</taxon>
        <taxon>Pseudoalteromonas</taxon>
    </lineage>
</organism>
<dbReference type="EMBL" id="CP011025">
    <property type="protein sequence ID" value="ATC87352.1"/>
    <property type="molecule type" value="Genomic_DNA"/>
</dbReference>